<reference evidence="1 2" key="1">
    <citation type="submission" date="2017-10" db="EMBL/GenBank/DDBJ databases">
        <title>Novel microbial diversity and functional potential in the marine mammal oral microbiome.</title>
        <authorList>
            <person name="Dudek N.K."/>
            <person name="Sun C.L."/>
            <person name="Burstein D."/>
            <person name="Kantor R.S."/>
            <person name="Aliaga Goltsman D.S."/>
            <person name="Bik E.M."/>
            <person name="Thomas B.C."/>
            <person name="Banfield J.F."/>
            <person name="Relman D.A."/>
        </authorList>
    </citation>
    <scope>NUCLEOTIDE SEQUENCE [LARGE SCALE GENOMIC DNA]</scope>
    <source>
        <strain evidence="1">DOLJORAL78_47_16</strain>
    </source>
</reference>
<accession>A0A2G6KC15</accession>
<gene>
    <name evidence="1" type="ORF">CSA56_15010</name>
</gene>
<dbReference type="EMBL" id="PDSK01000112">
    <property type="protein sequence ID" value="PIE32512.1"/>
    <property type="molecule type" value="Genomic_DNA"/>
</dbReference>
<dbReference type="Proteomes" id="UP000230821">
    <property type="component" value="Unassembled WGS sequence"/>
</dbReference>
<protein>
    <submittedName>
        <fullName evidence="1">Uncharacterized protein</fullName>
    </submittedName>
</protein>
<organism evidence="1 2">
    <name type="scientific">candidate division KSB3 bacterium</name>
    <dbReference type="NCBI Taxonomy" id="2044937"/>
    <lineage>
        <taxon>Bacteria</taxon>
        <taxon>candidate division KSB3</taxon>
    </lineage>
</organism>
<evidence type="ECO:0000313" key="2">
    <source>
        <dbReference type="Proteomes" id="UP000230821"/>
    </source>
</evidence>
<name>A0A2G6KC15_9BACT</name>
<dbReference type="AlphaFoldDB" id="A0A2G6KC15"/>
<sequence>MGNAVKQSSEGSIDFRTENIGLVKGVLDFLDGSQLLFKEYLDLRYRLDTKMYSFHDQDGQAI</sequence>
<proteinExistence type="predicted"/>
<evidence type="ECO:0000313" key="1">
    <source>
        <dbReference type="EMBL" id="PIE32512.1"/>
    </source>
</evidence>
<comment type="caution">
    <text evidence="1">The sequence shown here is derived from an EMBL/GenBank/DDBJ whole genome shotgun (WGS) entry which is preliminary data.</text>
</comment>